<organism evidence="4 5">
    <name type="scientific">Pseudoroseomonas cervicalis ATCC 49957</name>
    <dbReference type="NCBI Taxonomy" id="525371"/>
    <lineage>
        <taxon>Bacteria</taxon>
        <taxon>Pseudomonadati</taxon>
        <taxon>Pseudomonadota</taxon>
        <taxon>Alphaproteobacteria</taxon>
        <taxon>Acetobacterales</taxon>
        <taxon>Roseomonadaceae</taxon>
        <taxon>Roseomonas</taxon>
    </lineage>
</organism>
<dbReference type="NCBIfam" id="TIGR02284">
    <property type="entry name" value="PA2169 family four-helix-bundle protein"/>
    <property type="match status" value="1"/>
</dbReference>
<evidence type="ECO:0000313" key="4">
    <source>
        <dbReference type="EMBL" id="EFH10140.1"/>
    </source>
</evidence>
<comment type="caution">
    <text evidence="4">The sequence shown here is derived from an EMBL/GenBank/DDBJ whole genome shotgun (WGS) entry which is preliminary data.</text>
</comment>
<dbReference type="InterPro" id="IPR012347">
    <property type="entry name" value="Ferritin-like"/>
</dbReference>
<dbReference type="Proteomes" id="UP000005324">
    <property type="component" value="Unassembled WGS sequence"/>
</dbReference>
<keyword evidence="5" id="KW-1185">Reference proteome</keyword>
<reference evidence="4 5" key="1">
    <citation type="submission" date="2010-04" db="EMBL/GenBank/DDBJ databases">
        <authorList>
            <person name="Qin X."/>
            <person name="Bachman B."/>
            <person name="Battles P."/>
            <person name="Bell A."/>
            <person name="Bess C."/>
            <person name="Bickham C."/>
            <person name="Chaboub L."/>
            <person name="Chen D."/>
            <person name="Coyle M."/>
            <person name="Deiros D.R."/>
            <person name="Dinh H."/>
            <person name="Forbes L."/>
            <person name="Fowler G."/>
            <person name="Francisco L."/>
            <person name="Fu Q."/>
            <person name="Gubbala S."/>
            <person name="Hale W."/>
            <person name="Han Y."/>
            <person name="Hemphill L."/>
            <person name="Highlander S.K."/>
            <person name="Hirani K."/>
            <person name="Hogues M."/>
            <person name="Jackson L."/>
            <person name="Jakkamsetti A."/>
            <person name="Javaid M."/>
            <person name="Jiang H."/>
            <person name="Korchina V."/>
            <person name="Kovar C."/>
            <person name="Lara F."/>
            <person name="Lee S."/>
            <person name="Mata R."/>
            <person name="Mathew T."/>
            <person name="Moen C."/>
            <person name="Morales K."/>
            <person name="Munidasa M."/>
            <person name="Nazareth L."/>
            <person name="Ngo R."/>
            <person name="Nguyen L."/>
            <person name="Okwuonu G."/>
            <person name="Ongeri F."/>
            <person name="Patil S."/>
            <person name="Petrosino J."/>
            <person name="Pham C."/>
            <person name="Pham P."/>
            <person name="Pu L.-L."/>
            <person name="Puazo M."/>
            <person name="Raj R."/>
            <person name="Reid J."/>
            <person name="Rouhana J."/>
            <person name="Saada N."/>
            <person name="Shang Y."/>
            <person name="Simmons D."/>
            <person name="Thornton R."/>
            <person name="Warren J."/>
            <person name="Weissenberger G."/>
            <person name="Zhang J."/>
            <person name="Zhang L."/>
            <person name="Zhou C."/>
            <person name="Zhu D."/>
            <person name="Muzny D."/>
            <person name="Worley K."/>
            <person name="Gibbs R."/>
        </authorList>
    </citation>
    <scope>NUCLEOTIDE SEQUENCE [LARGE SCALE GENOMIC DNA]</scope>
    <source>
        <strain evidence="4 5">ATCC 49957</strain>
    </source>
</reference>
<name>D5RRC6_9PROT</name>
<dbReference type="Gene3D" id="1.20.1260.10">
    <property type="match status" value="1"/>
</dbReference>
<evidence type="ECO:0000313" key="5">
    <source>
        <dbReference type="Proteomes" id="UP000005324"/>
    </source>
</evidence>
<keyword evidence="2" id="KW-1133">Transmembrane helix</keyword>
<dbReference type="HOGENOM" id="CLU_830336_0_0_5"/>
<dbReference type="InterPro" id="IPR019052">
    <property type="entry name" value="DUF2383"/>
</dbReference>
<protein>
    <recommendedName>
        <fullName evidence="3">DUF2383 domain-containing protein</fullName>
    </recommendedName>
</protein>
<proteinExistence type="predicted"/>
<accession>D5RRC6</accession>
<feature type="non-terminal residue" evidence="4">
    <location>
        <position position="1"/>
    </location>
</feature>
<gene>
    <name evidence="4" type="ORF">HMPREF0731_3638</name>
</gene>
<dbReference type="EMBL" id="ADVL01000697">
    <property type="protein sequence ID" value="EFH10140.1"/>
    <property type="molecule type" value="Genomic_DNA"/>
</dbReference>
<evidence type="ECO:0000256" key="2">
    <source>
        <dbReference type="SAM" id="Phobius"/>
    </source>
</evidence>
<feature type="transmembrane region" description="Helical" evidence="2">
    <location>
        <begin position="311"/>
        <end position="328"/>
    </location>
</feature>
<sequence length="334" mass="36516">GPAAAPGAADRAQGIPRHPIRHGRAGRAATRQALNWGTQPPRVRRAGRLPPRGRDAGGFRPASPFPLPQLESARRPVAPARALVPARRAARRDGRARSLNEAAARAFFPHAAIRHGRKGGRMSIITGREERLVAAADGIEPGALRTLSAYLHDSHRGYDQGRRLTSDRFLRIEFAELAEKRERMAQEVDTLLRQHNEAPRKGGSTLGAAHRAYLDLKGSLFGQGRARVLREVVRGEAALEDAYDEALDSPDLPAEARALLHRQHRQVRATRDRYAAMLDEDGGDQPLAPAQGQGLVARFNRLTQPVVSNPILSAIAVTAVSVLTARLLRGHRYR</sequence>
<evidence type="ECO:0000259" key="3">
    <source>
        <dbReference type="Pfam" id="PF09537"/>
    </source>
</evidence>
<dbReference type="InterPro" id="IPR011971">
    <property type="entry name" value="CHP02284"/>
</dbReference>
<keyword evidence="2" id="KW-0472">Membrane</keyword>
<feature type="domain" description="DUF2383" evidence="3">
    <location>
        <begin position="143"/>
        <end position="248"/>
    </location>
</feature>
<feature type="region of interest" description="Disordered" evidence="1">
    <location>
        <begin position="1"/>
        <end position="69"/>
    </location>
</feature>
<dbReference type="Pfam" id="PF09537">
    <property type="entry name" value="DUF2383"/>
    <property type="match status" value="1"/>
</dbReference>
<keyword evidence="2" id="KW-0812">Transmembrane</keyword>
<evidence type="ECO:0000256" key="1">
    <source>
        <dbReference type="SAM" id="MobiDB-lite"/>
    </source>
</evidence>
<dbReference type="AlphaFoldDB" id="D5RRC6"/>